<evidence type="ECO:0000256" key="1">
    <source>
        <dbReference type="SAM" id="Phobius"/>
    </source>
</evidence>
<feature type="domain" description="RNase H type-1" evidence="2">
    <location>
        <begin position="83"/>
        <end position="215"/>
    </location>
</feature>
<evidence type="ECO:0000259" key="2">
    <source>
        <dbReference type="PROSITE" id="PS50879"/>
    </source>
</evidence>
<keyword evidence="1" id="KW-0472">Membrane</keyword>
<dbReference type="Gene3D" id="3.30.420.10">
    <property type="entry name" value="Ribonuclease H-like superfamily/Ribonuclease H"/>
    <property type="match status" value="1"/>
</dbReference>
<dbReference type="SUPFAM" id="SSF53098">
    <property type="entry name" value="Ribonuclease H-like"/>
    <property type="match status" value="1"/>
</dbReference>
<dbReference type="Proteomes" id="UP000011116">
    <property type="component" value="Chromosome 5H"/>
</dbReference>
<dbReference type="PANTHER" id="PTHR47074:SF70">
    <property type="entry name" value="OS07G0513450 PROTEIN"/>
    <property type="match status" value="1"/>
</dbReference>
<evidence type="ECO:0000313" key="3">
    <source>
        <dbReference type="EnsemblPlants" id="HORVU.MOREX.r3.5HG0532420.1.CDS1"/>
    </source>
</evidence>
<dbReference type="SMR" id="A0A8I6Y4R5"/>
<dbReference type="InterPro" id="IPR044730">
    <property type="entry name" value="RNase_H-like_dom_plant"/>
</dbReference>
<reference evidence="3" key="2">
    <citation type="submission" date="2020-10" db="EMBL/GenBank/DDBJ databases">
        <authorList>
            <person name="Scholz U."/>
            <person name="Mascher M."/>
            <person name="Fiebig A."/>
        </authorList>
    </citation>
    <scope>NUCLEOTIDE SEQUENCE [LARGE SCALE GENOMIC DNA]</scope>
    <source>
        <strain evidence="3">cv. Morex</strain>
    </source>
</reference>
<dbReference type="Pfam" id="PF13456">
    <property type="entry name" value="RVT_3"/>
    <property type="match status" value="1"/>
</dbReference>
<dbReference type="InterPro" id="IPR012337">
    <property type="entry name" value="RNaseH-like_sf"/>
</dbReference>
<keyword evidence="4" id="KW-1185">Reference proteome</keyword>
<name>A0A8I6Y4R5_HORVV</name>
<keyword evidence="1" id="KW-1133">Transmembrane helix</keyword>
<dbReference type="GO" id="GO:0003676">
    <property type="term" value="F:nucleic acid binding"/>
    <property type="evidence" value="ECO:0007669"/>
    <property type="project" value="InterPro"/>
</dbReference>
<accession>A0A8I6Y4R5</accession>
<dbReference type="Gramene" id="HORVU.MOREX.r3.5HG0532420.1">
    <property type="protein sequence ID" value="HORVU.MOREX.r3.5HG0532420.1.CDS1"/>
    <property type="gene ID" value="HORVU.MOREX.r3.5HG0532420"/>
</dbReference>
<dbReference type="EnsemblPlants" id="HORVU.MOREX.r3.5HG0532420.1">
    <property type="protein sequence ID" value="HORVU.MOREX.r3.5HG0532420.1.CDS1"/>
    <property type="gene ID" value="HORVU.MOREX.r3.5HG0532420"/>
</dbReference>
<dbReference type="CDD" id="cd06222">
    <property type="entry name" value="RNase_H_like"/>
    <property type="match status" value="1"/>
</dbReference>
<proteinExistence type="predicted"/>
<sequence length="245" mass="27061">MLLHDPKEVVQVLLAGSPAQTTTIIALLWTWWNARNKFRMEQTQINTQALGWQTRRTTDEYLEFFGGRKQSQERAITGWTKPEVGILKINSDGSYNKDTLTGGWCYIIRDHEGDVVVTAAGRLHHVHDALQAEAKACIRAIYKAQELGIGNVVMETDASTLVSAIKTSRCDLASNGNLFQEIKAFASLNFISFDIVHCPRTCNKVADALAMHGSKMVLAPQAVWPGLAPTFAQGLVAADYGWRGD</sequence>
<evidence type="ECO:0000313" key="4">
    <source>
        <dbReference type="Proteomes" id="UP000011116"/>
    </source>
</evidence>
<feature type="transmembrane region" description="Helical" evidence="1">
    <location>
        <begin position="12"/>
        <end position="32"/>
    </location>
</feature>
<keyword evidence="1" id="KW-0812">Transmembrane</keyword>
<dbReference type="GO" id="GO:0004523">
    <property type="term" value="F:RNA-DNA hybrid ribonuclease activity"/>
    <property type="evidence" value="ECO:0007669"/>
    <property type="project" value="InterPro"/>
</dbReference>
<organism evidence="3 4">
    <name type="scientific">Hordeum vulgare subsp. vulgare</name>
    <name type="common">Domesticated barley</name>
    <dbReference type="NCBI Taxonomy" id="112509"/>
    <lineage>
        <taxon>Eukaryota</taxon>
        <taxon>Viridiplantae</taxon>
        <taxon>Streptophyta</taxon>
        <taxon>Embryophyta</taxon>
        <taxon>Tracheophyta</taxon>
        <taxon>Spermatophyta</taxon>
        <taxon>Magnoliopsida</taxon>
        <taxon>Liliopsida</taxon>
        <taxon>Poales</taxon>
        <taxon>Poaceae</taxon>
        <taxon>BOP clade</taxon>
        <taxon>Pooideae</taxon>
        <taxon>Triticodae</taxon>
        <taxon>Triticeae</taxon>
        <taxon>Hordeinae</taxon>
        <taxon>Hordeum</taxon>
    </lineage>
</organism>
<reference evidence="4" key="1">
    <citation type="journal article" date="2012" name="Nature">
        <title>A physical, genetic and functional sequence assembly of the barley genome.</title>
        <authorList>
            <consortium name="The International Barley Genome Sequencing Consortium"/>
            <person name="Mayer K.F."/>
            <person name="Waugh R."/>
            <person name="Brown J.W."/>
            <person name="Schulman A."/>
            <person name="Langridge P."/>
            <person name="Platzer M."/>
            <person name="Fincher G.B."/>
            <person name="Muehlbauer G.J."/>
            <person name="Sato K."/>
            <person name="Close T.J."/>
            <person name="Wise R.P."/>
            <person name="Stein N."/>
        </authorList>
    </citation>
    <scope>NUCLEOTIDE SEQUENCE [LARGE SCALE GENOMIC DNA]</scope>
    <source>
        <strain evidence="4">cv. Morex</strain>
    </source>
</reference>
<protein>
    <recommendedName>
        <fullName evidence="2">RNase H type-1 domain-containing protein</fullName>
    </recommendedName>
</protein>
<dbReference type="PROSITE" id="PS50879">
    <property type="entry name" value="RNASE_H_1"/>
    <property type="match status" value="1"/>
</dbReference>
<reference evidence="3" key="3">
    <citation type="submission" date="2022-01" db="UniProtKB">
        <authorList>
            <consortium name="EnsemblPlants"/>
        </authorList>
    </citation>
    <scope>IDENTIFICATION</scope>
    <source>
        <strain evidence="3">subsp. vulgare</strain>
    </source>
</reference>
<dbReference type="InterPro" id="IPR002156">
    <property type="entry name" value="RNaseH_domain"/>
</dbReference>
<dbReference type="InterPro" id="IPR036397">
    <property type="entry name" value="RNaseH_sf"/>
</dbReference>
<dbReference type="AlphaFoldDB" id="A0A8I6Y4R5"/>
<dbReference type="InterPro" id="IPR052929">
    <property type="entry name" value="RNase_H-like_EbsB-rel"/>
</dbReference>
<dbReference type="PANTHER" id="PTHR47074">
    <property type="entry name" value="BNAC02G40300D PROTEIN"/>
    <property type="match status" value="1"/>
</dbReference>